<organism evidence="1 2">
    <name type="scientific">Verminephrobacter aporrectodeae subsp. tuberculatae</name>
    <dbReference type="NCBI Taxonomy" id="1110392"/>
    <lineage>
        <taxon>Bacteria</taxon>
        <taxon>Pseudomonadati</taxon>
        <taxon>Pseudomonadota</taxon>
        <taxon>Betaproteobacteria</taxon>
        <taxon>Burkholderiales</taxon>
        <taxon>Comamonadaceae</taxon>
        <taxon>Verminephrobacter</taxon>
    </lineage>
</organism>
<name>A0ABT3KRE5_9BURK</name>
<keyword evidence="2" id="KW-1185">Reference proteome</keyword>
<dbReference type="EMBL" id="QZCW01000001">
    <property type="protein sequence ID" value="MCW5320898.1"/>
    <property type="molecule type" value="Genomic_DNA"/>
</dbReference>
<comment type="caution">
    <text evidence="1">The sequence shown here is derived from an EMBL/GenBank/DDBJ whole genome shotgun (WGS) entry which is preliminary data.</text>
</comment>
<accession>A0ABT3KRE5</accession>
<sequence>MPAHAGAEPDAGAAEGVEFIRRHVIRGTEKAFDDFVGGSSACSARRRRALTATHSAAAPGRRIRLDFRRHLSDTGTQ</sequence>
<evidence type="ECO:0000313" key="2">
    <source>
        <dbReference type="Proteomes" id="UP001208935"/>
    </source>
</evidence>
<evidence type="ECO:0000313" key="1">
    <source>
        <dbReference type="EMBL" id="MCW5320898.1"/>
    </source>
</evidence>
<reference evidence="2" key="1">
    <citation type="submission" date="2023-07" db="EMBL/GenBank/DDBJ databases">
        <title>Verminephrobacter genomes.</title>
        <authorList>
            <person name="Lund M.B."/>
        </authorList>
    </citation>
    <scope>NUCLEOTIDE SEQUENCE [LARGE SCALE GENOMIC DNA]</scope>
    <source>
        <strain evidence="2">AtM5-05</strain>
    </source>
</reference>
<dbReference type="Proteomes" id="UP001208935">
    <property type="component" value="Unassembled WGS sequence"/>
</dbReference>
<gene>
    <name evidence="1" type="ORF">D5039_06895</name>
</gene>
<protein>
    <submittedName>
        <fullName evidence="1">Uncharacterized protein</fullName>
    </submittedName>
</protein>
<proteinExistence type="predicted"/>